<dbReference type="InterPro" id="IPR052797">
    <property type="entry name" value="RegFact_GeneExpr_CellDeath"/>
</dbReference>
<gene>
    <name evidence="3" type="primary">Acey_s0006.g3019</name>
    <name evidence="3" type="ORF">Y032_0006g3019</name>
</gene>
<protein>
    <recommendedName>
        <fullName evidence="2">C2H2-type domain-containing protein</fullName>
    </recommendedName>
</protein>
<keyword evidence="4" id="KW-1185">Reference proteome</keyword>
<proteinExistence type="predicted"/>
<feature type="domain" description="C2H2-type" evidence="2">
    <location>
        <begin position="126"/>
        <end position="147"/>
    </location>
</feature>
<feature type="compositionally biased region" description="Acidic residues" evidence="1">
    <location>
        <begin position="342"/>
        <end position="357"/>
    </location>
</feature>
<dbReference type="PANTHER" id="PTHR33936">
    <property type="entry name" value="PROTEIN CBG17840"/>
    <property type="match status" value="1"/>
</dbReference>
<evidence type="ECO:0000259" key="2">
    <source>
        <dbReference type="PROSITE" id="PS00028"/>
    </source>
</evidence>
<feature type="compositionally biased region" description="Pro residues" evidence="1">
    <location>
        <begin position="409"/>
        <end position="418"/>
    </location>
</feature>
<evidence type="ECO:0000256" key="1">
    <source>
        <dbReference type="SAM" id="MobiDB-lite"/>
    </source>
</evidence>
<comment type="caution">
    <text evidence="3">The sequence shown here is derived from an EMBL/GenBank/DDBJ whole genome shotgun (WGS) entry which is preliminary data.</text>
</comment>
<dbReference type="PROSITE" id="PS00028">
    <property type="entry name" value="ZINC_FINGER_C2H2_1"/>
    <property type="match status" value="2"/>
</dbReference>
<dbReference type="InterPro" id="IPR013087">
    <property type="entry name" value="Znf_C2H2_type"/>
</dbReference>
<evidence type="ECO:0000313" key="4">
    <source>
        <dbReference type="Proteomes" id="UP000024635"/>
    </source>
</evidence>
<feature type="domain" description="C2H2-type" evidence="2">
    <location>
        <begin position="92"/>
        <end position="113"/>
    </location>
</feature>
<dbReference type="STRING" id="53326.A0A016VQF8"/>
<dbReference type="EMBL" id="JARK01001342">
    <property type="protein sequence ID" value="EYC29526.1"/>
    <property type="molecule type" value="Genomic_DNA"/>
</dbReference>
<dbReference type="PANTHER" id="PTHR33936:SF24">
    <property type="entry name" value="C2H2-TYPE DOMAIN-CONTAINING PROTEIN"/>
    <property type="match status" value="1"/>
</dbReference>
<organism evidence="3 4">
    <name type="scientific">Ancylostoma ceylanicum</name>
    <dbReference type="NCBI Taxonomy" id="53326"/>
    <lineage>
        <taxon>Eukaryota</taxon>
        <taxon>Metazoa</taxon>
        <taxon>Ecdysozoa</taxon>
        <taxon>Nematoda</taxon>
        <taxon>Chromadorea</taxon>
        <taxon>Rhabditida</taxon>
        <taxon>Rhabditina</taxon>
        <taxon>Rhabditomorpha</taxon>
        <taxon>Strongyloidea</taxon>
        <taxon>Ancylostomatidae</taxon>
        <taxon>Ancylostomatinae</taxon>
        <taxon>Ancylostoma</taxon>
    </lineage>
</organism>
<feature type="compositionally biased region" description="Pro residues" evidence="1">
    <location>
        <begin position="429"/>
        <end position="447"/>
    </location>
</feature>
<name>A0A016VQF8_9BILA</name>
<dbReference type="AlphaFoldDB" id="A0A016VQF8"/>
<dbReference type="Gene3D" id="3.30.160.60">
    <property type="entry name" value="Classic Zinc Finger"/>
    <property type="match status" value="1"/>
</dbReference>
<feature type="region of interest" description="Disordered" evidence="1">
    <location>
        <begin position="325"/>
        <end position="455"/>
    </location>
</feature>
<accession>A0A016VQF8</accession>
<dbReference type="Proteomes" id="UP000024635">
    <property type="component" value="Unassembled WGS sequence"/>
</dbReference>
<reference evidence="4" key="1">
    <citation type="journal article" date="2015" name="Nat. Genet.">
        <title>The genome and transcriptome of the zoonotic hookworm Ancylostoma ceylanicum identify infection-specific gene families.</title>
        <authorList>
            <person name="Schwarz E.M."/>
            <person name="Hu Y."/>
            <person name="Antoshechkin I."/>
            <person name="Miller M.M."/>
            <person name="Sternberg P.W."/>
            <person name="Aroian R.V."/>
        </authorList>
    </citation>
    <scope>NUCLEOTIDE SEQUENCE</scope>
    <source>
        <strain evidence="4">HY135</strain>
    </source>
</reference>
<evidence type="ECO:0000313" key="3">
    <source>
        <dbReference type="EMBL" id="EYC29526.1"/>
    </source>
</evidence>
<dbReference type="SMART" id="SM00355">
    <property type="entry name" value="ZnF_C2H2"/>
    <property type="match status" value="2"/>
</dbReference>
<dbReference type="OrthoDB" id="5877093at2759"/>
<sequence>MVLLHTNRNLVNASKTITVRRLFSVKVLPNQHSNKSLIFQVMDACPLCGSVKGKNLYDHLFYVHSYTKQQIEDIKEERRRERLTMCSTVSNCKTCQGQFPSKRALIRHVREAHPERCHESEAQIRCPICHEGVKSHHALVDHAQANHSETPAQYRIEVVNFPNREEFEKWKRISEEHDLTSRAIVSSKQHKSARVTYMRCHRAAHGGIGRRKLQEGAKKRSRKAVPFCTAFMKVTERDSGVTVEYCSAHCGHDIQPELLRLDKQSEQYIVSLLRKGLKFRKVYEIVKEKAASQTLFHYVTLRKIWNIAKKYSLRPVDIRRGKGVIVSDSGSEDEESGRSDAMEVEPEAVDADPESAEPEPITRDSDQPEPEPVFEPSALLEPEPMVSHPGEPAPEPMDVPLEQPEPEPEPSALPPTLPEPENIIAYPEQPEPIATPPEQPKPEPSPTEPETVTEKLLSEFTVTSERLQPEILVQTPQPEPDFLHAESLLSQEQNPLHPDHANCPLTRRVITPGLEVKVVEVKQEADDEKPPINYEMANMEVLGRIEKIIAGFHADVLQIATQANRSSYSTLNKALRAMEAARAQTQSAASKILKESGSKD</sequence>